<keyword evidence="4" id="KW-1185">Reference proteome</keyword>
<name>A0AA88R9I4_9ASTE</name>
<evidence type="ECO:0008006" key="5">
    <source>
        <dbReference type="Google" id="ProtNLM"/>
    </source>
</evidence>
<evidence type="ECO:0000256" key="2">
    <source>
        <dbReference type="SAM" id="Phobius"/>
    </source>
</evidence>
<dbReference type="PANTHER" id="PTHR31087">
    <property type="match status" value="1"/>
</dbReference>
<dbReference type="Pfam" id="PF04525">
    <property type="entry name" value="LOR"/>
    <property type="match status" value="1"/>
</dbReference>
<organism evidence="3 4">
    <name type="scientific">Escallonia rubra</name>
    <dbReference type="NCBI Taxonomy" id="112253"/>
    <lineage>
        <taxon>Eukaryota</taxon>
        <taxon>Viridiplantae</taxon>
        <taxon>Streptophyta</taxon>
        <taxon>Embryophyta</taxon>
        <taxon>Tracheophyta</taxon>
        <taxon>Spermatophyta</taxon>
        <taxon>Magnoliopsida</taxon>
        <taxon>eudicotyledons</taxon>
        <taxon>Gunneridae</taxon>
        <taxon>Pentapetalae</taxon>
        <taxon>asterids</taxon>
        <taxon>campanulids</taxon>
        <taxon>Escalloniales</taxon>
        <taxon>Escalloniaceae</taxon>
        <taxon>Escallonia</taxon>
    </lineage>
</organism>
<protein>
    <recommendedName>
        <fullName evidence="5">Protein LURP-one-related 17</fullName>
    </recommendedName>
</protein>
<comment type="caution">
    <text evidence="3">The sequence shown here is derived from an EMBL/GenBank/DDBJ whole genome shotgun (WGS) entry which is preliminary data.</text>
</comment>
<keyword evidence="2" id="KW-1133">Transmembrane helix</keyword>
<dbReference type="InterPro" id="IPR038595">
    <property type="entry name" value="LOR_sf"/>
</dbReference>
<dbReference type="InterPro" id="IPR007612">
    <property type="entry name" value="LOR"/>
</dbReference>
<evidence type="ECO:0000256" key="1">
    <source>
        <dbReference type="ARBA" id="ARBA00005437"/>
    </source>
</evidence>
<dbReference type="Gene3D" id="2.40.160.200">
    <property type="entry name" value="LURP1-related"/>
    <property type="match status" value="1"/>
</dbReference>
<sequence>MASKTSSTPLEGGLEGREMLKFLKSLSRTVHEEHQMQDHKTEGPCTTLTVWRKSLFFCCNGFTVIDSGGNLAYRVDNYSGRRDQVILMDGSGKPILAVCRRKQKLSLVDKWLVYEGEVDDYTTTKPSKKKPIFWARKNMKNILQPHVNVLAHVYLGPSDKRQAYVIEGSYAQRSCKVLNDSRRVVAEIKKKEAMIGGVSFGLDVFTLIIQPGFSPVFVMAIVLLLDQM</sequence>
<feature type="transmembrane region" description="Helical" evidence="2">
    <location>
        <begin position="200"/>
        <end position="225"/>
    </location>
</feature>
<gene>
    <name evidence="3" type="ORF">RJ640_018970</name>
</gene>
<dbReference type="Proteomes" id="UP001187471">
    <property type="component" value="Unassembled WGS sequence"/>
</dbReference>
<dbReference type="SUPFAM" id="SSF54518">
    <property type="entry name" value="Tubby C-terminal domain-like"/>
    <property type="match status" value="1"/>
</dbReference>
<dbReference type="InterPro" id="IPR025659">
    <property type="entry name" value="Tubby-like_C"/>
</dbReference>
<keyword evidence="2" id="KW-0812">Transmembrane</keyword>
<dbReference type="AlphaFoldDB" id="A0AA88R9I4"/>
<reference evidence="3" key="1">
    <citation type="submission" date="2022-12" db="EMBL/GenBank/DDBJ databases">
        <title>Draft genome assemblies for two species of Escallonia (Escalloniales).</title>
        <authorList>
            <person name="Chanderbali A."/>
            <person name="Dervinis C."/>
            <person name="Anghel I."/>
            <person name="Soltis D."/>
            <person name="Soltis P."/>
            <person name="Zapata F."/>
        </authorList>
    </citation>
    <scope>NUCLEOTIDE SEQUENCE</scope>
    <source>
        <strain evidence="3">UCBG92.1500</strain>
        <tissue evidence="3">Leaf</tissue>
    </source>
</reference>
<dbReference type="PANTHER" id="PTHR31087:SF14">
    <property type="entry name" value="PROTEIN LURP-ONE-RELATED 17"/>
    <property type="match status" value="1"/>
</dbReference>
<proteinExistence type="inferred from homology"/>
<dbReference type="EMBL" id="JAVXUO010001220">
    <property type="protein sequence ID" value="KAK2984592.1"/>
    <property type="molecule type" value="Genomic_DNA"/>
</dbReference>
<evidence type="ECO:0000313" key="4">
    <source>
        <dbReference type="Proteomes" id="UP001187471"/>
    </source>
</evidence>
<comment type="similarity">
    <text evidence="1">Belongs to the LOR family.</text>
</comment>
<evidence type="ECO:0000313" key="3">
    <source>
        <dbReference type="EMBL" id="KAK2984592.1"/>
    </source>
</evidence>
<keyword evidence="2" id="KW-0472">Membrane</keyword>
<accession>A0AA88R9I4</accession>